<keyword evidence="5" id="KW-1185">Reference proteome</keyword>
<dbReference type="PATRIC" id="fig|997887.3.peg.523"/>
<comment type="caution">
    <text evidence="4">The sequence shown here is derived from an EMBL/GenBank/DDBJ whole genome shotgun (WGS) entry which is preliminary data.</text>
</comment>
<evidence type="ECO:0000256" key="2">
    <source>
        <dbReference type="SAM" id="SignalP"/>
    </source>
</evidence>
<feature type="chain" id="PRO_5003721200" description="TPM domain-containing protein" evidence="2">
    <location>
        <begin position="28"/>
        <end position="314"/>
    </location>
</feature>
<dbReference type="InterPro" id="IPR007621">
    <property type="entry name" value="TPM_dom"/>
</dbReference>
<name>I9IA25_9BACE</name>
<evidence type="ECO:0000313" key="4">
    <source>
        <dbReference type="EMBL" id="EIY69934.1"/>
    </source>
</evidence>
<dbReference type="PANTHER" id="PTHR30373:SF2">
    <property type="entry name" value="UPF0603 PROTEIN YGCG"/>
    <property type="match status" value="1"/>
</dbReference>
<dbReference type="EMBL" id="AGXV01000009">
    <property type="protein sequence ID" value="EIY69934.1"/>
    <property type="molecule type" value="Genomic_DNA"/>
</dbReference>
<feature type="signal peptide" evidence="2">
    <location>
        <begin position="1"/>
        <end position="27"/>
    </location>
</feature>
<proteinExistence type="predicted"/>
<keyword evidence="1" id="KW-0472">Membrane</keyword>
<evidence type="ECO:0000313" key="5">
    <source>
        <dbReference type="Proteomes" id="UP000005150"/>
    </source>
</evidence>
<protein>
    <recommendedName>
        <fullName evidence="3">TPM domain-containing protein</fullName>
    </recommendedName>
</protein>
<reference evidence="4 5" key="1">
    <citation type="submission" date="2012-02" db="EMBL/GenBank/DDBJ databases">
        <title>The Genome Sequence of Bacteroides salyersiae CL02T12C01.</title>
        <authorList>
            <consortium name="The Broad Institute Genome Sequencing Platform"/>
            <person name="Earl A."/>
            <person name="Ward D."/>
            <person name="Feldgarden M."/>
            <person name="Gevers D."/>
            <person name="Zitomersky N.L."/>
            <person name="Coyne M.J."/>
            <person name="Comstock L.E."/>
            <person name="Young S.K."/>
            <person name="Zeng Q."/>
            <person name="Gargeya S."/>
            <person name="Fitzgerald M."/>
            <person name="Haas B."/>
            <person name="Abouelleil A."/>
            <person name="Alvarado L."/>
            <person name="Arachchi H.M."/>
            <person name="Berlin A."/>
            <person name="Chapman S.B."/>
            <person name="Gearin G."/>
            <person name="Goldberg J."/>
            <person name="Griggs A."/>
            <person name="Gujja S."/>
            <person name="Hansen M."/>
            <person name="Heiman D."/>
            <person name="Howarth C."/>
            <person name="Larimer J."/>
            <person name="Lui A."/>
            <person name="MacDonald P.J.P."/>
            <person name="McCowen C."/>
            <person name="Montmayeur A."/>
            <person name="Murphy C."/>
            <person name="Neiman D."/>
            <person name="Pearson M."/>
            <person name="Priest M."/>
            <person name="Roberts A."/>
            <person name="Saif S."/>
            <person name="Shea T."/>
            <person name="Sisk P."/>
            <person name="Stolte C."/>
            <person name="Sykes S."/>
            <person name="Wortman J."/>
            <person name="Nusbaum C."/>
            <person name="Birren B."/>
        </authorList>
    </citation>
    <scope>NUCLEOTIDE SEQUENCE [LARGE SCALE GENOMIC DNA]</scope>
    <source>
        <strain evidence="4 5">CL02T12C01</strain>
    </source>
</reference>
<dbReference type="Pfam" id="PF04536">
    <property type="entry name" value="TPM_phosphatase"/>
    <property type="match status" value="1"/>
</dbReference>
<dbReference type="PANTHER" id="PTHR30373">
    <property type="entry name" value="UPF0603 PROTEIN YGCG"/>
    <property type="match status" value="1"/>
</dbReference>
<dbReference type="Gene3D" id="3.10.310.50">
    <property type="match status" value="1"/>
</dbReference>
<keyword evidence="1" id="KW-1133">Transmembrane helix</keyword>
<feature type="domain" description="TPM" evidence="3">
    <location>
        <begin position="50"/>
        <end position="171"/>
    </location>
</feature>
<sequence length="314" mass="33837">MWTITKTIMKQILTFILLTFLCLPSQAQEKIYTVDNIPKVHLQNKLRYVCNPADILSQAACDSIDRMLYNLEEKTGIETVVAVVPSIGQEDCFDFAHQLLNQWGVGKKGKNNGLVILLVTDQRCIQFYTGYGLEGDLPDAICKRIQTKNMIPFLKTGNWDAGMVSGIRAVCQRLDGSMVNDAANDEEDISWSMILLAVIGFMGVASVISIIAVRAATRCPQCGKHKLQRTGSRVVSKRNGVKTEDITYTCRNCGHTIVRRQQTYDDDYHGRGGRGGGGPFIGGFGGGSFGGGGGFSGGSFGGGMGGGGGAGSRF</sequence>
<dbReference type="Proteomes" id="UP000005150">
    <property type="component" value="Unassembled WGS sequence"/>
</dbReference>
<feature type="transmembrane region" description="Helical" evidence="1">
    <location>
        <begin position="191"/>
        <end position="216"/>
    </location>
</feature>
<keyword evidence="2" id="KW-0732">Signal</keyword>
<keyword evidence="1" id="KW-0812">Transmembrane</keyword>
<organism evidence="4 5">
    <name type="scientific">Bacteroides salyersiae CL02T12C01</name>
    <dbReference type="NCBI Taxonomy" id="997887"/>
    <lineage>
        <taxon>Bacteria</taxon>
        <taxon>Pseudomonadati</taxon>
        <taxon>Bacteroidota</taxon>
        <taxon>Bacteroidia</taxon>
        <taxon>Bacteroidales</taxon>
        <taxon>Bacteroidaceae</taxon>
        <taxon>Bacteroides</taxon>
    </lineage>
</organism>
<evidence type="ECO:0000259" key="3">
    <source>
        <dbReference type="Pfam" id="PF04536"/>
    </source>
</evidence>
<dbReference type="HOGENOM" id="CLU_035211_4_0_10"/>
<dbReference type="AlphaFoldDB" id="I9IA25"/>
<evidence type="ECO:0000256" key="1">
    <source>
        <dbReference type="SAM" id="Phobius"/>
    </source>
</evidence>
<accession>I9IA25</accession>
<gene>
    <name evidence="4" type="ORF">HMPREF1071_00502</name>
</gene>